<dbReference type="Pfam" id="PF00892">
    <property type="entry name" value="EamA"/>
    <property type="match status" value="1"/>
</dbReference>
<evidence type="ECO:0000256" key="4">
    <source>
        <dbReference type="ARBA" id="ARBA00022989"/>
    </source>
</evidence>
<dbReference type="InterPro" id="IPR000620">
    <property type="entry name" value="EamA_dom"/>
</dbReference>
<feature type="transmembrane region" description="Helical" evidence="7">
    <location>
        <begin position="383"/>
        <end position="403"/>
    </location>
</feature>
<feature type="domain" description="EamA" evidence="8">
    <location>
        <begin position="286"/>
        <end position="427"/>
    </location>
</feature>
<evidence type="ECO:0000256" key="1">
    <source>
        <dbReference type="ARBA" id="ARBA00004141"/>
    </source>
</evidence>
<feature type="transmembrane region" description="Helical" evidence="7">
    <location>
        <begin position="289"/>
        <end position="305"/>
    </location>
</feature>
<evidence type="ECO:0000259" key="8">
    <source>
        <dbReference type="Pfam" id="PF00892"/>
    </source>
</evidence>
<dbReference type="RefSeq" id="XP_065655218.1">
    <property type="nucleotide sequence ID" value="XM_065799146.1"/>
</dbReference>
<dbReference type="SUPFAM" id="SSF103481">
    <property type="entry name" value="Multidrug resistance efflux transporter EmrE"/>
    <property type="match status" value="1"/>
</dbReference>
<dbReference type="GeneID" id="100205191"/>
<protein>
    <recommendedName>
        <fullName evidence="6">Solute carrier family 35 member F5</fullName>
    </recommendedName>
</protein>
<keyword evidence="5 7" id="KW-0472">Membrane</keyword>
<feature type="transmembrane region" description="Helical" evidence="7">
    <location>
        <begin position="21"/>
        <end position="42"/>
    </location>
</feature>
<evidence type="ECO:0000256" key="7">
    <source>
        <dbReference type="SAM" id="Phobius"/>
    </source>
</evidence>
<dbReference type="PANTHER" id="PTHR23051">
    <property type="entry name" value="SOLUTE CARRIER FAMILY 35, MEMBER F5"/>
    <property type="match status" value="1"/>
</dbReference>
<evidence type="ECO:0000313" key="10">
    <source>
        <dbReference type="RefSeq" id="XP_065655218.1"/>
    </source>
</evidence>
<feature type="transmembrane region" description="Helical" evidence="7">
    <location>
        <begin position="54"/>
        <end position="71"/>
    </location>
</feature>
<evidence type="ECO:0000256" key="3">
    <source>
        <dbReference type="ARBA" id="ARBA00022692"/>
    </source>
</evidence>
<organism evidence="9 10">
    <name type="scientific">Hydra vulgaris</name>
    <name type="common">Hydra</name>
    <name type="synonym">Hydra attenuata</name>
    <dbReference type="NCBI Taxonomy" id="6087"/>
    <lineage>
        <taxon>Eukaryota</taxon>
        <taxon>Metazoa</taxon>
        <taxon>Cnidaria</taxon>
        <taxon>Hydrozoa</taxon>
        <taxon>Hydroidolina</taxon>
        <taxon>Anthoathecata</taxon>
        <taxon>Aplanulata</taxon>
        <taxon>Hydridae</taxon>
        <taxon>Hydra</taxon>
    </lineage>
</organism>
<name>A0ABM4C0Y8_HYDVU</name>
<evidence type="ECO:0000256" key="2">
    <source>
        <dbReference type="ARBA" id="ARBA00007863"/>
    </source>
</evidence>
<sequence length="474" mass="53380">MDSCKKSPIVHNNLKRFLLGIFLLLIVDIIWVASAELSVYIFHNENFNKPFFTTYFKTAMFSVYLFGFLFIKRWQVQVFSVCANPKATKKLLKEVKRFSQGDRGTHGINTSENVSCTSTPIDGHITPPTFENMTEDDSSELSGEIPARKVCFNNVREVRSLAHKYSEAQVLARMSQSSINELRSILEVLHGKLSLIETIKLSLMFVFLWILGTLMYQEALAKESAAVTNILSSTSGLFTLILASIFPSSASDRFTLSKLVSVLINFGGVFIICWFDPNRPPTTINFGEVYSLLGALFYACYIVLIKKKVGDSEKLDIPLFFGFVGLFGAIIFVPVFVVLHFTNLESFELPSRKNTWSFLVLNAFIGTVLSELLWLWGCFLTSSLMATLSLGLIIPLSITYDFLVNGVKFSWPFLLGSVPILLSFVALTLLTHYSDWDPVKDLVCFCCCCFHKKEENKPLLDNKNISNDGRCLKD</sequence>
<feature type="transmembrane region" description="Helical" evidence="7">
    <location>
        <begin position="317"/>
        <end position="341"/>
    </location>
</feature>
<keyword evidence="3 7" id="KW-0812">Transmembrane</keyword>
<proteinExistence type="inferred from homology"/>
<evidence type="ECO:0000256" key="6">
    <source>
        <dbReference type="ARBA" id="ARBA00040744"/>
    </source>
</evidence>
<feature type="transmembrane region" description="Helical" evidence="7">
    <location>
        <begin position="409"/>
        <end position="430"/>
    </location>
</feature>
<feature type="transmembrane region" description="Helical" evidence="7">
    <location>
        <begin position="201"/>
        <end position="219"/>
    </location>
</feature>
<accession>A0ABM4C0Y8</accession>
<keyword evidence="9" id="KW-1185">Reference proteome</keyword>
<evidence type="ECO:0000313" key="9">
    <source>
        <dbReference type="Proteomes" id="UP001652625"/>
    </source>
</evidence>
<comment type="similarity">
    <text evidence="2">Belongs to the SLC35F solute transporter family.</text>
</comment>
<feature type="transmembrane region" description="Helical" evidence="7">
    <location>
        <begin position="356"/>
        <end position="376"/>
    </location>
</feature>
<dbReference type="PANTHER" id="PTHR23051:SF0">
    <property type="entry name" value="SOLUTE CARRIER FAMILY 35 MEMBER F5"/>
    <property type="match status" value="1"/>
</dbReference>
<dbReference type="InterPro" id="IPR037185">
    <property type="entry name" value="EmrE-like"/>
</dbReference>
<feature type="transmembrane region" description="Helical" evidence="7">
    <location>
        <begin position="225"/>
        <end position="247"/>
    </location>
</feature>
<reference evidence="10" key="1">
    <citation type="submission" date="2025-08" db="UniProtKB">
        <authorList>
            <consortium name="RefSeq"/>
        </authorList>
    </citation>
    <scope>IDENTIFICATION</scope>
</reference>
<comment type="subcellular location">
    <subcellularLocation>
        <location evidence="1">Membrane</location>
        <topology evidence="1">Multi-pass membrane protein</topology>
    </subcellularLocation>
</comment>
<evidence type="ECO:0000256" key="5">
    <source>
        <dbReference type="ARBA" id="ARBA00023136"/>
    </source>
</evidence>
<keyword evidence="4 7" id="KW-1133">Transmembrane helix</keyword>
<feature type="transmembrane region" description="Helical" evidence="7">
    <location>
        <begin position="259"/>
        <end position="277"/>
    </location>
</feature>
<dbReference type="Proteomes" id="UP001652625">
    <property type="component" value="Chromosome 06"/>
</dbReference>
<gene>
    <name evidence="10" type="primary">LOC100205191</name>
</gene>